<dbReference type="PANTHER" id="PTHR33710">
    <property type="entry name" value="BNAC02G09200D PROTEIN"/>
    <property type="match status" value="1"/>
</dbReference>
<keyword evidence="1" id="KW-0695">RNA-directed DNA polymerase</keyword>
<keyword evidence="1" id="KW-0548">Nucleotidyltransferase</keyword>
<dbReference type="GO" id="GO:0003964">
    <property type="term" value="F:RNA-directed DNA polymerase activity"/>
    <property type="evidence" value="ECO:0007669"/>
    <property type="project" value="UniProtKB-KW"/>
</dbReference>
<reference evidence="1" key="1">
    <citation type="journal article" date="2022" name="Int. J. Mol. Sci.">
        <title>Draft Genome of Tanacetum Coccineum: Genomic Comparison of Closely Related Tanacetum-Family Plants.</title>
        <authorList>
            <person name="Yamashiro T."/>
            <person name="Shiraishi A."/>
            <person name="Nakayama K."/>
            <person name="Satake H."/>
        </authorList>
    </citation>
    <scope>NUCLEOTIDE SEQUENCE</scope>
</reference>
<sequence>MGDSDWHVVNRRNRRSVFERLSSSQTQKSNVDDLAKISLILKEGSKVVVDDYGEHESVINLQVCSSNDFPLAILGCYKDLRYIANARTLSRCEGFLKVDIKYLDRLWVLFEFRTVDSKNKFLKHIGILSWFSSLKPWYDDFVVKERLVWLEIEGVPLRAWNNDTFNSIGSMWGEVLFCDDSNSCNRLSKHICIKSTHSQLIFATMMVSLKKVTYAIRVRELCSWTPSFVDGDSCKDEEGSMGSYNQDQDEEGKLKENDVELHADIPNDIGDAHVKFVEEHEKAHNNTVEEPHIFKGSDVEPQEVEPLNSDPFGLESLINKKNGKAFESKCSMTPEFPLESVNNQPLSDSHKQIGFSLVERLEEMIKVGLALGLNMEGCFGDLNKRRWVRDLCNTHKVNFLALHETKMVHIDLWMLRQVWGNTHFNFASILRSMLIRIYPAGERFGSYFNERQAAIFKSFITNSSLIDVPLGGYNFTWTDKWGSKMSKLDRFLVSKSFFDKFPHTLGLVLEKGSPDHRPILLKEHAVDFGPIPFLFFHYWLKLEGFHKLVVDTLNNDGIFEVNGLISFKKKLQNLKRVIREWIASKRFVSLSLKKDHFLRLAYIDVKIDQGCANELDLLNRR</sequence>
<evidence type="ECO:0000313" key="1">
    <source>
        <dbReference type="EMBL" id="GJS58318.1"/>
    </source>
</evidence>
<dbReference type="SUPFAM" id="SSF56219">
    <property type="entry name" value="DNase I-like"/>
    <property type="match status" value="1"/>
</dbReference>
<name>A0ABQ4WZF7_9ASTR</name>
<accession>A0ABQ4WZF7</accession>
<dbReference type="PANTHER" id="PTHR33710:SF64">
    <property type="entry name" value="ENDONUCLEASE_EXONUCLEASE_PHOSPHATASE DOMAIN-CONTAINING PROTEIN"/>
    <property type="match status" value="1"/>
</dbReference>
<comment type="caution">
    <text evidence="1">The sequence shown here is derived from an EMBL/GenBank/DDBJ whole genome shotgun (WGS) entry which is preliminary data.</text>
</comment>
<organism evidence="1 2">
    <name type="scientific">Tanacetum coccineum</name>
    <dbReference type="NCBI Taxonomy" id="301880"/>
    <lineage>
        <taxon>Eukaryota</taxon>
        <taxon>Viridiplantae</taxon>
        <taxon>Streptophyta</taxon>
        <taxon>Embryophyta</taxon>
        <taxon>Tracheophyta</taxon>
        <taxon>Spermatophyta</taxon>
        <taxon>Magnoliopsida</taxon>
        <taxon>eudicotyledons</taxon>
        <taxon>Gunneridae</taxon>
        <taxon>Pentapetalae</taxon>
        <taxon>asterids</taxon>
        <taxon>campanulids</taxon>
        <taxon>Asterales</taxon>
        <taxon>Asteraceae</taxon>
        <taxon>Asteroideae</taxon>
        <taxon>Anthemideae</taxon>
        <taxon>Anthemidinae</taxon>
        <taxon>Tanacetum</taxon>
    </lineage>
</organism>
<dbReference type="Gene3D" id="3.60.10.10">
    <property type="entry name" value="Endonuclease/exonuclease/phosphatase"/>
    <property type="match status" value="1"/>
</dbReference>
<dbReference type="EMBL" id="BQNB010009070">
    <property type="protein sequence ID" value="GJS58318.1"/>
    <property type="molecule type" value="Genomic_DNA"/>
</dbReference>
<proteinExistence type="predicted"/>
<reference evidence="1" key="2">
    <citation type="submission" date="2022-01" db="EMBL/GenBank/DDBJ databases">
        <authorList>
            <person name="Yamashiro T."/>
            <person name="Shiraishi A."/>
            <person name="Satake H."/>
            <person name="Nakayama K."/>
        </authorList>
    </citation>
    <scope>NUCLEOTIDE SEQUENCE</scope>
</reference>
<dbReference type="InterPro" id="IPR036691">
    <property type="entry name" value="Endo/exonu/phosph_ase_sf"/>
</dbReference>
<dbReference type="Proteomes" id="UP001151760">
    <property type="component" value="Unassembled WGS sequence"/>
</dbReference>
<keyword evidence="2" id="KW-1185">Reference proteome</keyword>
<protein>
    <submittedName>
        <fullName evidence="1">Reverse transcriptase domain, reverse transcriptase zinc-binding domain protein</fullName>
    </submittedName>
</protein>
<evidence type="ECO:0000313" key="2">
    <source>
        <dbReference type="Proteomes" id="UP001151760"/>
    </source>
</evidence>
<gene>
    <name evidence="1" type="ORF">Tco_0653102</name>
</gene>
<keyword evidence="1" id="KW-0808">Transferase</keyword>